<dbReference type="Proteomes" id="UP000061489">
    <property type="component" value="Chromosome"/>
</dbReference>
<dbReference type="STRING" id="1420916.AU14_00925"/>
<gene>
    <name evidence="1" type="ORF">AU14_00925</name>
</gene>
<dbReference type="KEGG" id="msx:AU14_00925"/>
<protein>
    <submittedName>
        <fullName evidence="1">Uncharacterized protein</fullName>
    </submittedName>
</protein>
<dbReference type="OrthoDB" id="6919369at2"/>
<name>W5YLG4_9GAMM</name>
<proteinExistence type="predicted"/>
<organism evidence="1 2">
    <name type="scientific">Marinobacter similis</name>
    <dbReference type="NCBI Taxonomy" id="1420916"/>
    <lineage>
        <taxon>Bacteria</taxon>
        <taxon>Pseudomonadati</taxon>
        <taxon>Pseudomonadota</taxon>
        <taxon>Gammaproteobacteria</taxon>
        <taxon>Pseudomonadales</taxon>
        <taxon>Marinobacteraceae</taxon>
        <taxon>Marinobacter</taxon>
    </lineage>
</organism>
<dbReference type="EMBL" id="CP007151">
    <property type="protein sequence ID" value="AHI29906.1"/>
    <property type="molecule type" value="Genomic_DNA"/>
</dbReference>
<evidence type="ECO:0000313" key="1">
    <source>
        <dbReference type="EMBL" id="AHI29906.1"/>
    </source>
</evidence>
<sequence length="100" mass="11074">MDDMAFQDIFNRLYGYLRESDVTMTNDRFRQLLLLIDDAIESVSQRGDDATSAVLNAAMDRMEDYFPATRVAVAAAAPPLKRGSIGYARSPATGEQRGSH</sequence>
<keyword evidence="2" id="KW-1185">Reference proteome</keyword>
<dbReference type="AlphaFoldDB" id="W5YLG4"/>
<dbReference type="RefSeq" id="WP_041338222.1">
    <property type="nucleotide sequence ID" value="NZ_CP007151.1"/>
</dbReference>
<accession>W5YLG4</accession>
<evidence type="ECO:0000313" key="2">
    <source>
        <dbReference type="Proteomes" id="UP000061489"/>
    </source>
</evidence>
<reference evidence="1 2" key="1">
    <citation type="journal article" date="2014" name="Genome Announc.">
        <title>Draft Genome Sequences of Marinobacter similis A3d10T and Marinobacter salarius R9SW1T.</title>
        <authorList>
            <person name="Ivanova E.P."/>
            <person name="Ng H.J."/>
            <person name="Webb H.K."/>
            <person name="Feng G."/>
            <person name="Oshima K."/>
            <person name="Hattori M."/>
            <person name="Ohkuma M."/>
            <person name="Sergeev A.F."/>
            <person name="Mikhailov V.V."/>
            <person name="Crawford R.J."/>
            <person name="Sawabe T."/>
        </authorList>
    </citation>
    <scope>NUCLEOTIDE SEQUENCE [LARGE SCALE GENOMIC DNA]</scope>
    <source>
        <strain evidence="1 2">A3d10</strain>
    </source>
</reference>
<dbReference type="HOGENOM" id="CLU_2302516_0_0_6"/>